<dbReference type="PRINTS" id="PR00449">
    <property type="entry name" value="RASTRNSFRMNG"/>
</dbReference>
<dbReference type="PROSITE" id="PS51419">
    <property type="entry name" value="RAB"/>
    <property type="match status" value="1"/>
</dbReference>
<comment type="caution">
    <text evidence="9">The sequence shown here is derived from an EMBL/GenBank/DDBJ whole genome shotgun (WGS) entry which is preliminary data.</text>
</comment>
<dbReference type="InterPro" id="IPR027417">
    <property type="entry name" value="P-loop_NTPase"/>
</dbReference>
<comment type="similarity">
    <text evidence="2">Belongs to the small GTPase superfamily. Rab family.</text>
</comment>
<keyword evidence="3" id="KW-0547">Nucleotide-binding</keyword>
<gene>
    <name evidence="9" type="ORF">QVD17_17990</name>
</gene>
<comment type="subcellular location">
    <subcellularLocation>
        <location evidence="1">Cell membrane</location>
        <topology evidence="1">Lipid-anchor</topology>
        <orientation evidence="1">Cytoplasmic side</orientation>
    </subcellularLocation>
</comment>
<reference evidence="9" key="1">
    <citation type="journal article" date="2023" name="bioRxiv">
        <title>Improved chromosome-level genome assembly for marigold (Tagetes erecta).</title>
        <authorList>
            <person name="Jiang F."/>
            <person name="Yuan L."/>
            <person name="Wang S."/>
            <person name="Wang H."/>
            <person name="Xu D."/>
            <person name="Wang A."/>
            <person name="Fan W."/>
        </authorList>
    </citation>
    <scope>NUCLEOTIDE SEQUENCE</scope>
    <source>
        <strain evidence="9">WSJ</strain>
        <tissue evidence="9">Leaf</tissue>
    </source>
</reference>
<dbReference type="PROSITE" id="PS51421">
    <property type="entry name" value="RAS"/>
    <property type="match status" value="1"/>
</dbReference>
<evidence type="ECO:0000256" key="6">
    <source>
        <dbReference type="ARBA" id="ARBA00023288"/>
    </source>
</evidence>
<dbReference type="SMART" id="SM00174">
    <property type="entry name" value="RHO"/>
    <property type="match status" value="1"/>
</dbReference>
<dbReference type="PANTHER" id="PTHR47979">
    <property type="entry name" value="DRAB11-RELATED"/>
    <property type="match status" value="1"/>
</dbReference>
<name>A0AAD8NVU1_TARER</name>
<dbReference type="GO" id="GO:0005886">
    <property type="term" value="C:plasma membrane"/>
    <property type="evidence" value="ECO:0007669"/>
    <property type="project" value="UniProtKB-SubCell"/>
</dbReference>
<organism evidence="9 10">
    <name type="scientific">Tagetes erecta</name>
    <name type="common">African marigold</name>
    <dbReference type="NCBI Taxonomy" id="13708"/>
    <lineage>
        <taxon>Eukaryota</taxon>
        <taxon>Viridiplantae</taxon>
        <taxon>Streptophyta</taxon>
        <taxon>Embryophyta</taxon>
        <taxon>Tracheophyta</taxon>
        <taxon>Spermatophyta</taxon>
        <taxon>Magnoliopsida</taxon>
        <taxon>eudicotyledons</taxon>
        <taxon>Gunneridae</taxon>
        <taxon>Pentapetalae</taxon>
        <taxon>asterids</taxon>
        <taxon>campanulids</taxon>
        <taxon>Asterales</taxon>
        <taxon>Asteraceae</taxon>
        <taxon>Asteroideae</taxon>
        <taxon>Heliantheae alliance</taxon>
        <taxon>Tageteae</taxon>
        <taxon>Tagetes</taxon>
    </lineage>
</organism>
<dbReference type="Pfam" id="PF00071">
    <property type="entry name" value="Ras"/>
    <property type="match status" value="1"/>
</dbReference>
<protein>
    <submittedName>
        <fullName evidence="9">Uncharacterized protein</fullName>
    </submittedName>
</protein>
<evidence type="ECO:0000256" key="1">
    <source>
        <dbReference type="ARBA" id="ARBA00004342"/>
    </source>
</evidence>
<proteinExistence type="inferred from homology"/>
<evidence type="ECO:0000256" key="5">
    <source>
        <dbReference type="ARBA" id="ARBA00023136"/>
    </source>
</evidence>
<keyword evidence="4" id="KW-0342">GTP-binding</keyword>
<keyword evidence="10" id="KW-1185">Reference proteome</keyword>
<keyword evidence="6" id="KW-0449">Lipoprotein</keyword>
<dbReference type="CDD" id="cd01868">
    <property type="entry name" value="Rab11_like"/>
    <property type="match status" value="1"/>
</dbReference>
<dbReference type="GO" id="GO:0003924">
    <property type="term" value="F:GTPase activity"/>
    <property type="evidence" value="ECO:0007669"/>
    <property type="project" value="InterPro"/>
</dbReference>
<dbReference type="Gene3D" id="3.40.50.300">
    <property type="entry name" value="P-loop containing nucleotide triphosphate hydrolases"/>
    <property type="match status" value="1"/>
</dbReference>
<keyword evidence="7" id="KW-0636">Prenylation</keyword>
<dbReference type="InterPro" id="IPR001806">
    <property type="entry name" value="Small_GTPase"/>
</dbReference>
<dbReference type="SUPFAM" id="SSF52540">
    <property type="entry name" value="P-loop containing nucleoside triphosphate hydrolases"/>
    <property type="match status" value="1"/>
</dbReference>
<dbReference type="InterPro" id="IPR005225">
    <property type="entry name" value="Small_GTP-bd"/>
</dbReference>
<dbReference type="PROSITE" id="PS51420">
    <property type="entry name" value="RHO"/>
    <property type="match status" value="1"/>
</dbReference>
<evidence type="ECO:0000313" key="9">
    <source>
        <dbReference type="EMBL" id="KAK1422704.1"/>
    </source>
</evidence>
<dbReference type="NCBIfam" id="TIGR00231">
    <property type="entry name" value="small_GTP"/>
    <property type="match status" value="1"/>
</dbReference>
<evidence type="ECO:0000256" key="7">
    <source>
        <dbReference type="ARBA" id="ARBA00023289"/>
    </source>
</evidence>
<keyword evidence="5" id="KW-0472">Membrane</keyword>
<feature type="region of interest" description="Disordered" evidence="8">
    <location>
        <begin position="197"/>
        <end position="219"/>
    </location>
</feature>
<evidence type="ECO:0000256" key="3">
    <source>
        <dbReference type="ARBA" id="ARBA00022741"/>
    </source>
</evidence>
<dbReference type="AlphaFoldDB" id="A0AAD8NVU1"/>
<dbReference type="Proteomes" id="UP001229421">
    <property type="component" value="Unassembled WGS sequence"/>
</dbReference>
<evidence type="ECO:0000256" key="4">
    <source>
        <dbReference type="ARBA" id="ARBA00023134"/>
    </source>
</evidence>
<accession>A0AAD8NVU1</accession>
<dbReference type="FunFam" id="3.40.50.300:FF:000067">
    <property type="entry name" value="ras-related protein RABA1f"/>
    <property type="match status" value="1"/>
</dbReference>
<sequence length="231" mass="26417">MGGYVADEEYDYLYKVVLIGDSRVGKTNLLARFAKNEFSLHSKSTIGVEFATRVIHFDGKTLKCQIWDTAGQDRYRAITSAYYRGCVGALVVYDITQKETFQNLDRWLNELHDHMDHDNPVVVMLIGNKADLAYLRVIPKDEAKAFAQKENAFYMETSALDTLNVETAFRKLVTQVYITKDKNKHCEDMDIASIPKRQSVKGDHESFEDSYSDTDPSSIRSYARLEKEVIS</sequence>
<dbReference type="InterPro" id="IPR050209">
    <property type="entry name" value="Rab_GTPases_membrane_traffic"/>
</dbReference>
<dbReference type="EMBL" id="JAUHHV010000005">
    <property type="protein sequence ID" value="KAK1422704.1"/>
    <property type="molecule type" value="Genomic_DNA"/>
</dbReference>
<evidence type="ECO:0000256" key="8">
    <source>
        <dbReference type="SAM" id="MobiDB-lite"/>
    </source>
</evidence>
<dbReference type="GO" id="GO:0005525">
    <property type="term" value="F:GTP binding"/>
    <property type="evidence" value="ECO:0007669"/>
    <property type="project" value="UniProtKB-KW"/>
</dbReference>
<evidence type="ECO:0000313" key="10">
    <source>
        <dbReference type="Proteomes" id="UP001229421"/>
    </source>
</evidence>
<dbReference type="SMART" id="SM00175">
    <property type="entry name" value="RAB"/>
    <property type="match status" value="1"/>
</dbReference>
<dbReference type="SMART" id="SM00173">
    <property type="entry name" value="RAS"/>
    <property type="match status" value="1"/>
</dbReference>
<evidence type="ECO:0000256" key="2">
    <source>
        <dbReference type="ARBA" id="ARBA00006270"/>
    </source>
</evidence>
<dbReference type="SMART" id="SM00176">
    <property type="entry name" value="RAN"/>
    <property type="match status" value="1"/>
</dbReference>